<evidence type="ECO:0000313" key="3">
    <source>
        <dbReference type="Proteomes" id="UP001556196"/>
    </source>
</evidence>
<name>A0ABV3QZ01_9HYPH</name>
<dbReference type="PANTHER" id="PTHR30399:SF1">
    <property type="entry name" value="UTP PYROPHOSPHATASE"/>
    <property type="match status" value="1"/>
</dbReference>
<dbReference type="InterPro" id="IPR053136">
    <property type="entry name" value="UTP_pyrophosphatase-like"/>
</dbReference>
<gene>
    <name evidence="2" type="ORF">ABUE31_09925</name>
</gene>
<dbReference type="Proteomes" id="UP001556196">
    <property type="component" value="Unassembled WGS sequence"/>
</dbReference>
<protein>
    <submittedName>
        <fullName evidence="2">M48 family metallopeptidase</fullName>
    </submittedName>
</protein>
<sequence>MPIALFKATTVRKRNTGRSLVKECLHEVAGRTLPLRIVENGRARQLTLRIDAGGRSLSVTIPPGLARGEVNRFLKRQQDWLEERLSKLPKRPLVRPGIRIPLRGIPHAIVHVPERRGTVTIGRKDDGTPALFVHGEREHLPRRLADFLKKQAKKDIEALVMKHTAAINKRAKSIRFRDTSSRWGSCTSDGKLSFSWRIMMAPKPIINYLVAHEVAHLKQMNHGPKFWKLCEELCPDTERCKDWLKRNGTALQAIQFE</sequence>
<organism evidence="2 3">
    <name type="scientific">Mesorhizobium marinum</name>
    <dbReference type="NCBI Taxonomy" id="3228790"/>
    <lineage>
        <taxon>Bacteria</taxon>
        <taxon>Pseudomonadati</taxon>
        <taxon>Pseudomonadota</taxon>
        <taxon>Alphaproteobacteria</taxon>
        <taxon>Hyphomicrobiales</taxon>
        <taxon>Phyllobacteriaceae</taxon>
        <taxon>Mesorhizobium</taxon>
    </lineage>
</organism>
<dbReference type="PANTHER" id="PTHR30399">
    <property type="entry name" value="UNCHARACTERIZED PROTEIN YGJP"/>
    <property type="match status" value="1"/>
</dbReference>
<dbReference type="RefSeq" id="WP_367723375.1">
    <property type="nucleotide sequence ID" value="NZ_JBFOCH010000009.1"/>
</dbReference>
<accession>A0ABV3QZ01</accession>
<comment type="caution">
    <text evidence="2">The sequence shown here is derived from an EMBL/GenBank/DDBJ whole genome shotgun (WGS) entry which is preliminary data.</text>
</comment>
<proteinExistence type="predicted"/>
<dbReference type="EMBL" id="JBFOCI010000002">
    <property type="protein sequence ID" value="MEW9806301.1"/>
    <property type="molecule type" value="Genomic_DNA"/>
</dbReference>
<evidence type="ECO:0000313" key="2">
    <source>
        <dbReference type="EMBL" id="MEW9806301.1"/>
    </source>
</evidence>
<dbReference type="Gene3D" id="3.30.2010.10">
    <property type="entry name" value="Metalloproteases ('zincins'), catalytic domain"/>
    <property type="match status" value="1"/>
</dbReference>
<reference evidence="2 3" key="1">
    <citation type="submission" date="2024-06" db="EMBL/GenBank/DDBJ databases">
        <authorList>
            <person name="Tuo L."/>
        </authorList>
    </citation>
    <scope>NUCLEOTIDE SEQUENCE [LARGE SCALE GENOMIC DNA]</scope>
    <source>
        <strain evidence="2 3">ZMM04-5</strain>
    </source>
</reference>
<dbReference type="Pfam" id="PF01863">
    <property type="entry name" value="YgjP-like"/>
    <property type="match status" value="1"/>
</dbReference>
<evidence type="ECO:0000259" key="1">
    <source>
        <dbReference type="Pfam" id="PF01863"/>
    </source>
</evidence>
<feature type="domain" description="YgjP-like metallopeptidase" evidence="1">
    <location>
        <begin position="45"/>
        <end position="247"/>
    </location>
</feature>
<dbReference type="CDD" id="cd07344">
    <property type="entry name" value="M48_yhfN_like"/>
    <property type="match status" value="1"/>
</dbReference>
<keyword evidence="3" id="KW-1185">Reference proteome</keyword>
<dbReference type="InterPro" id="IPR002725">
    <property type="entry name" value="YgjP-like_metallopeptidase"/>
</dbReference>